<dbReference type="PANTHER" id="PTHR12121:SF36">
    <property type="entry name" value="ENDONUCLEASE_EXONUCLEASE_PHOSPHATASE DOMAIN-CONTAINING PROTEIN"/>
    <property type="match status" value="1"/>
</dbReference>
<dbReference type="GO" id="GO:0004519">
    <property type="term" value="F:endonuclease activity"/>
    <property type="evidence" value="ECO:0007669"/>
    <property type="project" value="UniProtKB-KW"/>
</dbReference>
<protein>
    <submittedName>
        <fullName evidence="2">Endonuclease/exonuclease/phosphatase</fullName>
    </submittedName>
</protein>
<dbReference type="Gene3D" id="3.60.10.10">
    <property type="entry name" value="Endonuclease/exonuclease/phosphatase"/>
    <property type="match status" value="1"/>
</dbReference>
<dbReference type="InterPro" id="IPR036691">
    <property type="entry name" value="Endo/exonu/phosph_ase_sf"/>
</dbReference>
<sequence>MKLRISWDDSNDAFAVKVYTHNIRYAADPVSEGEEPWSTRKMRVASSILFNTFNASSLVLLQEVLHEQLHDILDLLNRASPGDKWTYCGVGRDDGSTQGEYAPVLFRSSQFEVALNRTFWLSETPDVPSKGWDAASKRIVNVSLLKHLQSERLAYVLNTHLDDQGVVARKEGAKLINRIISGLEGHDILILGGDLNSEPEEDAYQVLTEKLKDASTLITGEVTGYGNEHTFTGFKDSERKKTIDYIFVYNDTSVSSYGVLPNRFDDGVYSSDHRPVIANVIIEKRD</sequence>
<name>A0ABR1FAD3_9ASCO</name>
<dbReference type="GeneID" id="90036524"/>
<dbReference type="EMBL" id="JBBJBU010000002">
    <property type="protein sequence ID" value="KAK7206813.1"/>
    <property type="molecule type" value="Genomic_DNA"/>
</dbReference>
<dbReference type="Proteomes" id="UP001498771">
    <property type="component" value="Unassembled WGS sequence"/>
</dbReference>
<evidence type="ECO:0000313" key="2">
    <source>
        <dbReference type="EMBL" id="KAK7206813.1"/>
    </source>
</evidence>
<keyword evidence="3" id="KW-1185">Reference proteome</keyword>
<gene>
    <name evidence="2" type="ORF">BZA70DRAFT_266217</name>
</gene>
<keyword evidence="2" id="KW-0540">Nuclease</keyword>
<keyword evidence="2" id="KW-0255">Endonuclease</keyword>
<evidence type="ECO:0000313" key="3">
    <source>
        <dbReference type="Proteomes" id="UP001498771"/>
    </source>
</evidence>
<organism evidence="2 3">
    <name type="scientific">Myxozyma melibiosi</name>
    <dbReference type="NCBI Taxonomy" id="54550"/>
    <lineage>
        <taxon>Eukaryota</taxon>
        <taxon>Fungi</taxon>
        <taxon>Dikarya</taxon>
        <taxon>Ascomycota</taxon>
        <taxon>Saccharomycotina</taxon>
        <taxon>Lipomycetes</taxon>
        <taxon>Lipomycetales</taxon>
        <taxon>Lipomycetaceae</taxon>
        <taxon>Myxozyma</taxon>
    </lineage>
</organism>
<comment type="caution">
    <text evidence="2">The sequence shown here is derived from an EMBL/GenBank/DDBJ whole genome shotgun (WGS) entry which is preliminary data.</text>
</comment>
<keyword evidence="2" id="KW-0378">Hydrolase</keyword>
<reference evidence="2 3" key="1">
    <citation type="submission" date="2024-03" db="EMBL/GenBank/DDBJ databases">
        <title>Genome-scale model development and genomic sequencing of the oleaginous clade Lipomyces.</title>
        <authorList>
            <consortium name="Lawrence Berkeley National Laboratory"/>
            <person name="Czajka J.J."/>
            <person name="Han Y."/>
            <person name="Kim J."/>
            <person name="Mondo S.J."/>
            <person name="Hofstad B.A."/>
            <person name="Robles A."/>
            <person name="Haridas S."/>
            <person name="Riley R."/>
            <person name="LaButti K."/>
            <person name="Pangilinan J."/>
            <person name="Andreopoulos W."/>
            <person name="Lipzen A."/>
            <person name="Yan J."/>
            <person name="Wang M."/>
            <person name="Ng V."/>
            <person name="Grigoriev I.V."/>
            <person name="Spatafora J.W."/>
            <person name="Magnuson J.K."/>
            <person name="Baker S.E."/>
            <person name="Pomraning K.R."/>
        </authorList>
    </citation>
    <scope>NUCLEOTIDE SEQUENCE [LARGE SCALE GENOMIC DNA]</scope>
    <source>
        <strain evidence="2 3">Phaff 52-87</strain>
    </source>
</reference>
<dbReference type="SUPFAM" id="SSF56219">
    <property type="entry name" value="DNase I-like"/>
    <property type="match status" value="1"/>
</dbReference>
<dbReference type="CDD" id="cd09083">
    <property type="entry name" value="EEP-1"/>
    <property type="match status" value="1"/>
</dbReference>
<accession>A0ABR1FAD3</accession>
<feature type="domain" description="Endonuclease/exonuclease/phosphatase" evidence="1">
    <location>
        <begin position="57"/>
        <end position="273"/>
    </location>
</feature>
<dbReference type="PANTHER" id="PTHR12121">
    <property type="entry name" value="CARBON CATABOLITE REPRESSOR PROTEIN 4"/>
    <property type="match status" value="1"/>
</dbReference>
<dbReference type="InterPro" id="IPR005135">
    <property type="entry name" value="Endo/exonuclease/phosphatase"/>
</dbReference>
<dbReference type="Pfam" id="PF03372">
    <property type="entry name" value="Exo_endo_phos"/>
    <property type="match status" value="1"/>
</dbReference>
<dbReference type="RefSeq" id="XP_064769846.1">
    <property type="nucleotide sequence ID" value="XM_064911012.1"/>
</dbReference>
<dbReference type="InterPro" id="IPR050410">
    <property type="entry name" value="CCR4/nocturin_mRNA_transcr"/>
</dbReference>
<proteinExistence type="predicted"/>
<evidence type="ECO:0000259" key="1">
    <source>
        <dbReference type="Pfam" id="PF03372"/>
    </source>
</evidence>